<proteinExistence type="predicted"/>
<dbReference type="InterPro" id="IPR024747">
    <property type="entry name" value="Pyridox_Oxase-rel"/>
</dbReference>
<evidence type="ECO:0000313" key="1">
    <source>
        <dbReference type="EMBL" id="EGN65139.1"/>
    </source>
</evidence>
<keyword evidence="2" id="KW-1185">Reference proteome</keyword>
<sequence>MCRECSGIIHKKRIEEIIMSCEYCRLGLYDKENDEVYIVPVDFGYLEENDKRIFYFHSAKVGRKINLILERGKATIELDQSSELIKADIACEHSRYFASIIANGNISIIEDIEKKKKGLNAIMYHNTGKNDWDFPISMINGVTVIKLEVDKLSCKEKS</sequence>
<gene>
    <name evidence="1" type="ORF">HMPREF0401_02319</name>
</gene>
<comment type="caution">
    <text evidence="1">The sequence shown here is derived from an EMBL/GenBank/DDBJ whole genome shotgun (WGS) entry which is preliminary data.</text>
</comment>
<reference evidence="1" key="1">
    <citation type="submission" date="2011-05" db="EMBL/GenBank/DDBJ databases">
        <title>The Genome Sequence of Fusobacterium sp. 11_3_2.</title>
        <authorList>
            <consortium name="The Broad Institute Genome Sequencing Platform"/>
            <person name="Earl A."/>
            <person name="Ward D."/>
            <person name="Feldgarden M."/>
            <person name="Gevers D."/>
            <person name="Sibley C.D."/>
            <person name="White A.P."/>
            <person name="Crowley S."/>
            <person name="Surette M."/>
            <person name="Strauss J.C."/>
            <person name="Ambrose C.E."/>
            <person name="Allen-Vercoe E."/>
            <person name="Young S.K."/>
            <person name="Zeng Q."/>
            <person name="Gargeya S."/>
            <person name="Fitzgerald M."/>
            <person name="Haas B."/>
            <person name="Abouelleil A."/>
            <person name="Alvarado L."/>
            <person name="Arachchi H.M."/>
            <person name="Berlin A."/>
            <person name="Brown A."/>
            <person name="Chapman S.B."/>
            <person name="Chen Z."/>
            <person name="Dunbar C."/>
            <person name="Freedman E."/>
            <person name="Gearin G."/>
            <person name="Gellesch M."/>
            <person name="Goldberg J."/>
            <person name="Griggs A."/>
            <person name="Gujja S."/>
            <person name="Heiman D."/>
            <person name="Howarth C."/>
            <person name="Larson L."/>
            <person name="Lui A."/>
            <person name="MacDonald P.J.P."/>
            <person name="Mehta T."/>
            <person name="Montmayeur A."/>
            <person name="Murphy C."/>
            <person name="Neiman D."/>
            <person name="Pearson M."/>
            <person name="Priest M."/>
            <person name="Roberts A."/>
            <person name="Saif S."/>
            <person name="Shea T."/>
            <person name="Shenoy N."/>
            <person name="Sisk P."/>
            <person name="Stolte C."/>
            <person name="Sykes S."/>
            <person name="Wortman J."/>
            <person name="Nusbaum C."/>
            <person name="Birren B."/>
        </authorList>
    </citation>
    <scope>NUCLEOTIDE SEQUENCE [LARGE SCALE GENOMIC DNA]</scope>
    <source>
        <strain evidence="1">11_3_2</strain>
    </source>
</reference>
<dbReference type="RefSeq" id="WP_008694688.1">
    <property type="nucleotide sequence ID" value="NZ_GL945395.1"/>
</dbReference>
<organism evidence="1 2">
    <name type="scientific">Fusobacterium animalis 11_3_2</name>
    <dbReference type="NCBI Taxonomy" id="457403"/>
    <lineage>
        <taxon>Bacteria</taxon>
        <taxon>Fusobacteriati</taxon>
        <taxon>Fusobacteriota</taxon>
        <taxon>Fusobacteriia</taxon>
        <taxon>Fusobacteriales</taxon>
        <taxon>Fusobacteriaceae</taxon>
        <taxon>Fusobacterium</taxon>
    </lineage>
</organism>
<dbReference type="Gene3D" id="2.30.110.10">
    <property type="entry name" value="Electron Transport, Fmn-binding Protein, Chain A"/>
    <property type="match status" value="1"/>
</dbReference>
<dbReference type="PANTHER" id="PTHR34071">
    <property type="entry name" value="5-NITROIMIDAZOLE ANTIBIOTICS RESISTANCE PROTEIN, NIMA-FAMILY-RELATED PROTEIN-RELATED"/>
    <property type="match status" value="1"/>
</dbReference>
<dbReference type="AlphaFoldDB" id="F7L396"/>
<dbReference type="PATRIC" id="fig|457403.8.peg.2351"/>
<dbReference type="Pfam" id="PF12900">
    <property type="entry name" value="Pyridox_ox_2"/>
    <property type="match status" value="1"/>
</dbReference>
<protein>
    <submittedName>
        <fullName evidence="1">5-nitroimidazole antibiotic resistance protein</fullName>
    </submittedName>
</protein>
<dbReference type="SUPFAM" id="SSF50475">
    <property type="entry name" value="FMN-binding split barrel"/>
    <property type="match status" value="1"/>
</dbReference>
<accession>F7L396</accession>
<dbReference type="EMBL" id="ACUO01000041">
    <property type="protein sequence ID" value="EGN65139.1"/>
    <property type="molecule type" value="Genomic_DNA"/>
</dbReference>
<dbReference type="PANTHER" id="PTHR34071:SF2">
    <property type="entry name" value="FLAVIN-NUCLEOTIDE-BINDING PROTEIN"/>
    <property type="match status" value="1"/>
</dbReference>
<dbReference type="HOGENOM" id="CLU_067890_1_0_0"/>
<dbReference type="Proteomes" id="UP000004160">
    <property type="component" value="Unassembled WGS sequence"/>
</dbReference>
<evidence type="ECO:0000313" key="2">
    <source>
        <dbReference type="Proteomes" id="UP000004160"/>
    </source>
</evidence>
<name>F7L396_9FUSO</name>
<dbReference type="InterPro" id="IPR012349">
    <property type="entry name" value="Split_barrel_FMN-bd"/>
</dbReference>